<gene>
    <name evidence="2" type="ORF">RBR11_06890</name>
</gene>
<dbReference type="PANTHER" id="PTHR48079:SF6">
    <property type="entry name" value="NAD(P)-BINDING DOMAIN-CONTAINING PROTEIN-RELATED"/>
    <property type="match status" value="1"/>
</dbReference>
<organism evidence="2 3">
    <name type="scientific">Microbacterium capsulatum</name>
    <dbReference type="NCBI Taxonomy" id="3041921"/>
    <lineage>
        <taxon>Bacteria</taxon>
        <taxon>Bacillati</taxon>
        <taxon>Actinomycetota</taxon>
        <taxon>Actinomycetes</taxon>
        <taxon>Micrococcales</taxon>
        <taxon>Microbacteriaceae</taxon>
        <taxon>Microbacterium</taxon>
    </lineage>
</organism>
<dbReference type="Gene3D" id="3.40.50.720">
    <property type="entry name" value="NAD(P)-binding Rossmann-like Domain"/>
    <property type="match status" value="1"/>
</dbReference>
<dbReference type="Proteomes" id="UP001230289">
    <property type="component" value="Unassembled WGS sequence"/>
</dbReference>
<evidence type="ECO:0000259" key="1">
    <source>
        <dbReference type="Pfam" id="PF01370"/>
    </source>
</evidence>
<dbReference type="RefSeq" id="WP_308488579.1">
    <property type="nucleotide sequence ID" value="NZ_JAVFCB010000003.1"/>
</dbReference>
<feature type="domain" description="NAD-dependent epimerase/dehydratase" evidence="1">
    <location>
        <begin position="5"/>
        <end position="227"/>
    </location>
</feature>
<name>A0ABU0XEU8_9MICO</name>
<proteinExistence type="predicted"/>
<evidence type="ECO:0000313" key="3">
    <source>
        <dbReference type="Proteomes" id="UP001230289"/>
    </source>
</evidence>
<dbReference type="InterPro" id="IPR051783">
    <property type="entry name" value="NAD(P)-dependent_oxidoreduct"/>
</dbReference>
<accession>A0ABU0XEU8</accession>
<sequence length="308" mass="32839">MTDRVLVVGGTGLLGSAVAAHLAERGDAVTVMSRRAAGEGDPPAVTGLARLVADYAAEDLDERLLQGFDAVVFAAGADIRHLPADADEDGFWRRAQVEGVPRFAAKAAAAGVGRFVQLGSYYHQLHPEWASTLPYVAARQAADERTRALTGDGFAAITLNPPSIVGALPGRSLRGWARMIAWVRGELAQPELFAPPGGTNYMSLRSLVQAVAGALTRGEPGRAYLIGDANLAYRDYFQLLADAAGSSRVIPVRDEEQPFQPDRFIVQGRGRTISYEPDAAEVALLGYARDDVADALRRIVDDASTLAR</sequence>
<dbReference type="PANTHER" id="PTHR48079">
    <property type="entry name" value="PROTEIN YEEZ"/>
    <property type="match status" value="1"/>
</dbReference>
<dbReference type="InterPro" id="IPR036291">
    <property type="entry name" value="NAD(P)-bd_dom_sf"/>
</dbReference>
<protein>
    <submittedName>
        <fullName evidence="2">NAD-dependent epimerase/dehydratase family protein</fullName>
    </submittedName>
</protein>
<dbReference type="SUPFAM" id="SSF51735">
    <property type="entry name" value="NAD(P)-binding Rossmann-fold domains"/>
    <property type="match status" value="1"/>
</dbReference>
<comment type="caution">
    <text evidence="2">The sequence shown here is derived from an EMBL/GenBank/DDBJ whole genome shotgun (WGS) entry which is preliminary data.</text>
</comment>
<dbReference type="InterPro" id="IPR001509">
    <property type="entry name" value="Epimerase_deHydtase"/>
</dbReference>
<keyword evidence="3" id="KW-1185">Reference proteome</keyword>
<evidence type="ECO:0000313" key="2">
    <source>
        <dbReference type="EMBL" id="MDQ4213640.1"/>
    </source>
</evidence>
<dbReference type="EMBL" id="JAVFCB010000003">
    <property type="protein sequence ID" value="MDQ4213640.1"/>
    <property type="molecule type" value="Genomic_DNA"/>
</dbReference>
<reference evidence="2 3" key="1">
    <citation type="submission" date="2023-08" db="EMBL/GenBank/DDBJ databases">
        <title>Microbacterium sp. nov., isolated from a waste landfill.</title>
        <authorList>
            <person name="Wen W."/>
        </authorList>
    </citation>
    <scope>NUCLEOTIDE SEQUENCE [LARGE SCALE GENOMIC DNA]</scope>
    <source>
        <strain evidence="2 3">ASV81</strain>
    </source>
</reference>
<dbReference type="Pfam" id="PF01370">
    <property type="entry name" value="Epimerase"/>
    <property type="match status" value="1"/>
</dbReference>